<evidence type="ECO:0000256" key="1">
    <source>
        <dbReference type="ARBA" id="ARBA00010139"/>
    </source>
</evidence>
<sequence>MAGELPWPEVPVGNKNHANAAVVIIGGGISGMCMAIDLLKRNKCRNFIILEKSAGLGGTWNDNKYPGCCCDVWSQLYSYSFAQNPDWTREYPGQEEILAYLQHVAQDFQLLQHFRFNTSVVDAKWDDEAKKWKVHVKTAPGSKEAEYNPEYEIKADFLVSAVGQLNVPQWPDIQGIETFNGKKMHSARWDWSYDLANKKIALVGNGCTAVQILPEIAKVAKHVTVFQRTPNWVVPRLDAPVSKTWRNIYRYVPGVMARKRAALMDFRELTHGFVASADSDVSKMFMRMTKEMLQNQLPNRPDLHKKLIPKYQLGCKRIIISDDYFPALGQDNVTLETRSIDHIEGNSVKVANADGEIVSAQDDYDLLVCATGFKTVDFMHPIQLYGKNGRHIGDIWKDGAKAFYGITVEDMPNFGMLYGPNTNLGHNSIILMIEAQSRYINGLITPVLEARKKGQALSLTPKKERLEEYNDQLQKELQNSTFNDPNCQSWYKNEKGIITNNWSRTVVEYQKMVEDVKFEEFIAEGSGRDEAERRKVMHVGRVKEESSNNGHRDRDTLTHVRTCMEQYEVFRGMDTYQVEVEILHPYFSQLPTPHYSNCTRSSE</sequence>
<dbReference type="RefSeq" id="XP_018038827.1">
    <property type="nucleotide sequence ID" value="XM_018184723.1"/>
</dbReference>
<dbReference type="InterPro" id="IPR051209">
    <property type="entry name" value="FAD-bind_Monooxygenase_sf"/>
</dbReference>
<proteinExistence type="inferred from homology"/>
<name>A0A177CNA6_9PLEO</name>
<dbReference type="InterPro" id="IPR036188">
    <property type="entry name" value="FAD/NAD-bd_sf"/>
</dbReference>
<dbReference type="Gene3D" id="3.50.50.60">
    <property type="entry name" value="FAD/NAD(P)-binding domain"/>
    <property type="match status" value="2"/>
</dbReference>
<dbReference type="PANTHER" id="PTHR42877">
    <property type="entry name" value="L-ORNITHINE N(5)-MONOOXYGENASE-RELATED"/>
    <property type="match status" value="1"/>
</dbReference>
<keyword evidence="4" id="KW-0560">Oxidoreductase</keyword>
<evidence type="ECO:0000256" key="4">
    <source>
        <dbReference type="ARBA" id="ARBA00023002"/>
    </source>
</evidence>
<organism evidence="5 6">
    <name type="scientific">Paraphaeosphaeria sporulosa</name>
    <dbReference type="NCBI Taxonomy" id="1460663"/>
    <lineage>
        <taxon>Eukaryota</taxon>
        <taxon>Fungi</taxon>
        <taxon>Dikarya</taxon>
        <taxon>Ascomycota</taxon>
        <taxon>Pezizomycotina</taxon>
        <taxon>Dothideomycetes</taxon>
        <taxon>Pleosporomycetidae</taxon>
        <taxon>Pleosporales</taxon>
        <taxon>Massarineae</taxon>
        <taxon>Didymosphaeriaceae</taxon>
        <taxon>Paraphaeosphaeria</taxon>
    </lineage>
</organism>
<dbReference type="InterPro" id="IPR020946">
    <property type="entry name" value="Flavin_mOase-like"/>
</dbReference>
<keyword evidence="2" id="KW-0285">Flavoprotein</keyword>
<dbReference type="Pfam" id="PF00743">
    <property type="entry name" value="FMO-like"/>
    <property type="match status" value="1"/>
</dbReference>
<accession>A0A177CNA6</accession>
<dbReference type="GO" id="GO:0050661">
    <property type="term" value="F:NADP binding"/>
    <property type="evidence" value="ECO:0007669"/>
    <property type="project" value="InterPro"/>
</dbReference>
<dbReference type="GO" id="GO:0050660">
    <property type="term" value="F:flavin adenine dinucleotide binding"/>
    <property type="evidence" value="ECO:0007669"/>
    <property type="project" value="InterPro"/>
</dbReference>
<dbReference type="OrthoDB" id="74360at2759"/>
<comment type="similarity">
    <text evidence="1">Belongs to the FAD-binding monooxygenase family.</text>
</comment>
<dbReference type="GeneID" id="28768209"/>
<evidence type="ECO:0000256" key="3">
    <source>
        <dbReference type="ARBA" id="ARBA00022827"/>
    </source>
</evidence>
<evidence type="ECO:0000313" key="6">
    <source>
        <dbReference type="Proteomes" id="UP000077069"/>
    </source>
</evidence>
<evidence type="ECO:0000313" key="5">
    <source>
        <dbReference type="EMBL" id="OAG08462.1"/>
    </source>
</evidence>
<gene>
    <name evidence="5" type="ORF">CC84DRAFT_1257316</name>
</gene>
<dbReference type="EMBL" id="KV441550">
    <property type="protein sequence ID" value="OAG08462.1"/>
    <property type="molecule type" value="Genomic_DNA"/>
</dbReference>
<dbReference type="PANTHER" id="PTHR42877:SF4">
    <property type="entry name" value="FAD_NAD(P)-BINDING DOMAIN-CONTAINING PROTEIN-RELATED"/>
    <property type="match status" value="1"/>
</dbReference>
<dbReference type="InParanoid" id="A0A177CNA6"/>
<keyword evidence="3" id="KW-0274">FAD</keyword>
<keyword evidence="6" id="KW-1185">Reference proteome</keyword>
<dbReference type="Proteomes" id="UP000077069">
    <property type="component" value="Unassembled WGS sequence"/>
</dbReference>
<evidence type="ECO:0000256" key="2">
    <source>
        <dbReference type="ARBA" id="ARBA00022630"/>
    </source>
</evidence>
<dbReference type="SUPFAM" id="SSF51905">
    <property type="entry name" value="FAD/NAD(P)-binding domain"/>
    <property type="match status" value="2"/>
</dbReference>
<dbReference type="GO" id="GO:0004499">
    <property type="term" value="F:N,N-dimethylaniline monooxygenase activity"/>
    <property type="evidence" value="ECO:0007669"/>
    <property type="project" value="InterPro"/>
</dbReference>
<protein>
    <submittedName>
        <fullName evidence="5">FAD/NAD(P)-binding domain-containing protein</fullName>
    </submittedName>
</protein>
<reference evidence="5 6" key="1">
    <citation type="submission" date="2016-05" db="EMBL/GenBank/DDBJ databases">
        <title>Comparative analysis of secretome profiles of manganese(II)-oxidizing ascomycete fungi.</title>
        <authorList>
            <consortium name="DOE Joint Genome Institute"/>
            <person name="Zeiner C.A."/>
            <person name="Purvine S.O."/>
            <person name="Zink E.M."/>
            <person name="Wu S."/>
            <person name="Pasa-Tolic L."/>
            <person name="Chaput D.L."/>
            <person name="Haridas S."/>
            <person name="Grigoriev I.V."/>
            <person name="Santelli C.M."/>
            <person name="Hansel C.M."/>
        </authorList>
    </citation>
    <scope>NUCLEOTIDE SEQUENCE [LARGE SCALE GENOMIC DNA]</scope>
    <source>
        <strain evidence="5 6">AP3s5-JAC2a</strain>
    </source>
</reference>
<dbReference type="AlphaFoldDB" id="A0A177CNA6"/>